<feature type="signal peptide" evidence="1">
    <location>
        <begin position="1"/>
        <end position="27"/>
    </location>
</feature>
<evidence type="ECO:0000259" key="2">
    <source>
        <dbReference type="SMART" id="SM00458"/>
    </source>
</evidence>
<proteinExistence type="predicted"/>
<sequence length="213" mass="22861">MGTRFRILAAVVAGILSTTGLAVTAQAAPVAETFTFDAAQQTTEPVRQQDGTVRTMGVFGPFNVRAAHSDKCLEVLGGTGATGNGVQVQQWACMGPAQTNQHWYFTDSGDGYTYYVTARHSAKCLGVRGGTGATGNGVDVQQSQCVAYSQSNQRWQLFTQDRGATLLVVAQHSRKCLDVRGGTGATWNGAQVQQWQCMAANTQTNQRWYLTTV</sequence>
<accession>A0A841CUJ2</accession>
<dbReference type="EMBL" id="JACHJN010000011">
    <property type="protein sequence ID" value="MBB5959615.1"/>
    <property type="molecule type" value="Genomic_DNA"/>
</dbReference>
<dbReference type="SUPFAM" id="SSF50370">
    <property type="entry name" value="Ricin B-like lectins"/>
    <property type="match status" value="1"/>
</dbReference>
<keyword evidence="4" id="KW-1185">Reference proteome</keyword>
<dbReference type="PROSITE" id="PS50231">
    <property type="entry name" value="RICIN_B_LECTIN"/>
    <property type="match status" value="1"/>
</dbReference>
<dbReference type="Gene3D" id="2.80.10.50">
    <property type="match status" value="2"/>
</dbReference>
<name>A0A841CUJ2_9PSEU</name>
<keyword evidence="1" id="KW-0732">Signal</keyword>
<dbReference type="Pfam" id="PF14200">
    <property type="entry name" value="RicinB_lectin_2"/>
    <property type="match status" value="1"/>
</dbReference>
<dbReference type="RefSeq" id="WP_184696643.1">
    <property type="nucleotide sequence ID" value="NZ_JACHJN010000011.1"/>
</dbReference>
<evidence type="ECO:0000313" key="3">
    <source>
        <dbReference type="EMBL" id="MBB5959615.1"/>
    </source>
</evidence>
<dbReference type="InterPro" id="IPR000772">
    <property type="entry name" value="Ricin_B_lectin"/>
</dbReference>
<dbReference type="Proteomes" id="UP000547510">
    <property type="component" value="Unassembled WGS sequence"/>
</dbReference>
<dbReference type="CDD" id="cd00161">
    <property type="entry name" value="beta-trefoil_Ricin-like"/>
    <property type="match status" value="1"/>
</dbReference>
<feature type="domain" description="Ricin B lectin" evidence="2">
    <location>
        <begin position="60"/>
        <end position="211"/>
    </location>
</feature>
<dbReference type="AlphaFoldDB" id="A0A841CUJ2"/>
<feature type="chain" id="PRO_5032535333" description="Ricin B lectin domain-containing protein" evidence="1">
    <location>
        <begin position="28"/>
        <end position="213"/>
    </location>
</feature>
<protein>
    <recommendedName>
        <fullName evidence="2">Ricin B lectin domain-containing protein</fullName>
    </recommendedName>
</protein>
<dbReference type="InterPro" id="IPR035992">
    <property type="entry name" value="Ricin_B-like_lectins"/>
</dbReference>
<comment type="caution">
    <text evidence="3">The sequence shown here is derived from an EMBL/GenBank/DDBJ whole genome shotgun (WGS) entry which is preliminary data.</text>
</comment>
<gene>
    <name evidence="3" type="ORF">FHS29_006236</name>
</gene>
<evidence type="ECO:0000256" key="1">
    <source>
        <dbReference type="SAM" id="SignalP"/>
    </source>
</evidence>
<organism evidence="3 4">
    <name type="scientific">Saccharothrix tamanrassetensis</name>
    <dbReference type="NCBI Taxonomy" id="1051531"/>
    <lineage>
        <taxon>Bacteria</taxon>
        <taxon>Bacillati</taxon>
        <taxon>Actinomycetota</taxon>
        <taxon>Actinomycetes</taxon>
        <taxon>Pseudonocardiales</taxon>
        <taxon>Pseudonocardiaceae</taxon>
        <taxon>Saccharothrix</taxon>
    </lineage>
</organism>
<evidence type="ECO:0000313" key="4">
    <source>
        <dbReference type="Proteomes" id="UP000547510"/>
    </source>
</evidence>
<dbReference type="SMART" id="SM00458">
    <property type="entry name" value="RICIN"/>
    <property type="match status" value="1"/>
</dbReference>
<reference evidence="3 4" key="1">
    <citation type="submission" date="2020-08" db="EMBL/GenBank/DDBJ databases">
        <title>Genomic Encyclopedia of Type Strains, Phase III (KMG-III): the genomes of soil and plant-associated and newly described type strains.</title>
        <authorList>
            <person name="Whitman W."/>
        </authorList>
    </citation>
    <scope>NUCLEOTIDE SEQUENCE [LARGE SCALE GENOMIC DNA]</scope>
    <source>
        <strain evidence="3 4">CECT 8640</strain>
    </source>
</reference>